<accession>A0ABQ6A2X6</accession>
<dbReference type="GO" id="GO:0008483">
    <property type="term" value="F:transaminase activity"/>
    <property type="evidence" value="ECO:0007669"/>
    <property type="project" value="UniProtKB-KW"/>
</dbReference>
<keyword evidence="3" id="KW-0055">Arginine biosynthesis</keyword>
<gene>
    <name evidence="3 4" type="primary">argD</name>
    <name evidence="4" type="ORF">GCM10010909_14810</name>
</gene>
<comment type="similarity">
    <text evidence="3">Belongs to the class-III pyridoxal-phosphate-dependent aminotransferase family. ArgD subfamily.</text>
</comment>
<reference evidence="5" key="1">
    <citation type="journal article" date="2019" name="Int. J. Syst. Evol. Microbiol.">
        <title>The Global Catalogue of Microorganisms (GCM) 10K type strain sequencing project: providing services to taxonomists for standard genome sequencing and annotation.</title>
        <authorList>
            <consortium name="The Broad Institute Genomics Platform"/>
            <consortium name="The Broad Institute Genome Sequencing Center for Infectious Disease"/>
            <person name="Wu L."/>
            <person name="Ma J."/>
        </authorList>
    </citation>
    <scope>NUCLEOTIDE SEQUENCE [LARGE SCALE GENOMIC DNA]</scope>
    <source>
        <strain evidence="5">NBRC 112502</strain>
    </source>
</reference>
<dbReference type="NCBIfam" id="NF002325">
    <property type="entry name" value="PRK01278.1"/>
    <property type="match status" value="1"/>
</dbReference>
<evidence type="ECO:0000256" key="3">
    <source>
        <dbReference type="HAMAP-Rule" id="MF_01107"/>
    </source>
</evidence>
<dbReference type="Gene3D" id="3.90.1150.10">
    <property type="entry name" value="Aspartate Aminotransferase, domain 1"/>
    <property type="match status" value="1"/>
</dbReference>
<sequence length="418" mass="43369">MFDYSGSFAQYSVLSRLESTIMIAALMPNYNRANIAFSYGEGAWLFDERGRKFLDFGAGIATSSLGHGHPHLVNAIAEQAAKVIHVSNLYLVPGAELLANRLVAASFADSVFFCNSGAEANEGLVKAMRKTCADAGQPERYRVICFEGAFHGRTLAMIAATGNAKYLAGFGPLVDGFDHVPFGDIAAVRAAIGPQTAGVLIEPVQGEGGVRPASVEFLRALRALCDEHGILLGLDEVQCGMGRTGRLFAHEWAGIEPDVMSAAKGIGGGFPMGAVLAKEHVARALVPGSHGTTFGGSPLAAAAGNAVLDVVLAPGFLEGVEATGRYLGGELSGLCARFPGVFEDVRGVGLLRGLKCVVANTDVQAAAMEEGLLTVAAGENVLRLIPPLIVGTAECDAAVALLERTALRCSAGVEVGVK</sequence>
<keyword evidence="3" id="KW-0028">Amino-acid biosynthesis</keyword>
<comment type="subunit">
    <text evidence="3">Homodimer.</text>
</comment>
<feature type="binding site" evidence="3">
    <location>
        <begin position="235"/>
        <end position="238"/>
    </location>
    <ligand>
        <name>pyridoxal 5'-phosphate</name>
        <dbReference type="ChEBI" id="CHEBI:597326"/>
    </ligand>
</feature>
<keyword evidence="3" id="KW-0963">Cytoplasm</keyword>
<keyword evidence="3" id="KW-0808">Transferase</keyword>
<proteinExistence type="inferred from homology"/>
<dbReference type="Pfam" id="PF00202">
    <property type="entry name" value="Aminotran_3"/>
    <property type="match status" value="1"/>
</dbReference>
<keyword evidence="2 3" id="KW-0663">Pyridoxal phosphate</keyword>
<evidence type="ECO:0000256" key="2">
    <source>
        <dbReference type="ARBA" id="ARBA00022898"/>
    </source>
</evidence>
<comment type="caution">
    <text evidence="4">The sequence shown here is derived from an EMBL/GenBank/DDBJ whole genome shotgun (WGS) entry which is preliminary data.</text>
</comment>
<feature type="binding site" evidence="3">
    <location>
        <begin position="117"/>
        <end position="118"/>
    </location>
    <ligand>
        <name>pyridoxal 5'-phosphate</name>
        <dbReference type="ChEBI" id="CHEBI:597326"/>
    </ligand>
</feature>
<dbReference type="Proteomes" id="UP001156641">
    <property type="component" value="Unassembled WGS sequence"/>
</dbReference>
<comment type="subcellular location">
    <subcellularLocation>
        <location evidence="3">Cytoplasm</location>
    </subcellularLocation>
</comment>
<feature type="binding site" evidence="3">
    <location>
        <position position="292"/>
    </location>
    <ligand>
        <name>N(2)-acetyl-L-ornithine</name>
        <dbReference type="ChEBI" id="CHEBI:57805"/>
    </ligand>
</feature>
<feature type="modified residue" description="N6-(pyridoxal phosphate)lysine" evidence="3">
    <location>
        <position position="264"/>
    </location>
</feature>
<dbReference type="NCBIfam" id="TIGR00707">
    <property type="entry name" value="argD"/>
    <property type="match status" value="1"/>
</dbReference>
<dbReference type="HAMAP" id="MF_01107">
    <property type="entry name" value="ArgD_aminotrans_3"/>
    <property type="match status" value="1"/>
</dbReference>
<dbReference type="PANTHER" id="PTHR11986:SF113">
    <property type="entry name" value="SUCCINYLORNITHINE TRANSAMINASE"/>
    <property type="match status" value="1"/>
</dbReference>
<protein>
    <recommendedName>
        <fullName evidence="3">Acetylornithine aminotransferase</fullName>
        <shortName evidence="3">ACOAT</shortName>
        <ecNumber evidence="3">2.6.1.11</ecNumber>
    </recommendedName>
</protein>
<dbReference type="CDD" id="cd00610">
    <property type="entry name" value="OAT_like"/>
    <property type="match status" value="1"/>
</dbReference>
<comment type="catalytic activity">
    <reaction evidence="3">
        <text>N(2)-acetyl-L-ornithine + 2-oxoglutarate = N-acetyl-L-glutamate 5-semialdehyde + L-glutamate</text>
        <dbReference type="Rhea" id="RHEA:18049"/>
        <dbReference type="ChEBI" id="CHEBI:16810"/>
        <dbReference type="ChEBI" id="CHEBI:29123"/>
        <dbReference type="ChEBI" id="CHEBI:29985"/>
        <dbReference type="ChEBI" id="CHEBI:57805"/>
        <dbReference type="EC" id="2.6.1.11"/>
    </reaction>
</comment>
<name>A0ABQ6A2X6_9PROT</name>
<comment type="pathway">
    <text evidence="3">Amino-acid biosynthesis; L-arginine biosynthesis; N(2)-acetyl-L-ornithine from L-glutamate: step 4/4.</text>
</comment>
<feature type="binding site" evidence="3">
    <location>
        <position position="150"/>
    </location>
    <ligand>
        <name>pyridoxal 5'-phosphate</name>
        <dbReference type="ChEBI" id="CHEBI:597326"/>
    </ligand>
</feature>
<comment type="miscellaneous">
    <text evidence="3">May also have succinyldiaminopimelate aminotransferase activity, thus carrying out the corresponding step in lysine biosynthesis.</text>
</comment>
<evidence type="ECO:0000313" key="5">
    <source>
        <dbReference type="Proteomes" id="UP001156641"/>
    </source>
</evidence>
<dbReference type="Gene3D" id="3.40.640.10">
    <property type="entry name" value="Type I PLP-dependent aspartate aminotransferase-like (Major domain)"/>
    <property type="match status" value="1"/>
</dbReference>
<dbReference type="PANTHER" id="PTHR11986">
    <property type="entry name" value="AMINOTRANSFERASE CLASS III"/>
    <property type="match status" value="1"/>
</dbReference>
<dbReference type="InterPro" id="IPR004636">
    <property type="entry name" value="AcOrn/SuccOrn_fam"/>
</dbReference>
<organism evidence="4 5">
    <name type="scientific">Acidocella aquatica</name>
    <dbReference type="NCBI Taxonomy" id="1922313"/>
    <lineage>
        <taxon>Bacteria</taxon>
        <taxon>Pseudomonadati</taxon>
        <taxon>Pseudomonadota</taxon>
        <taxon>Alphaproteobacteria</taxon>
        <taxon>Acetobacterales</taxon>
        <taxon>Acidocellaceae</taxon>
        <taxon>Acidocella</taxon>
    </lineage>
</organism>
<keyword evidence="5" id="KW-1185">Reference proteome</keyword>
<dbReference type="InterPro" id="IPR050103">
    <property type="entry name" value="Class-III_PLP-dep_AT"/>
</dbReference>
<dbReference type="EC" id="2.6.1.11" evidence="3"/>
<comment type="cofactor">
    <cofactor evidence="3">
        <name>pyridoxal 5'-phosphate</name>
        <dbReference type="ChEBI" id="CHEBI:597326"/>
    </cofactor>
    <text evidence="3">Binds 1 pyridoxal phosphate per subunit.</text>
</comment>
<dbReference type="InterPro" id="IPR015422">
    <property type="entry name" value="PyrdxlP-dep_Trfase_small"/>
</dbReference>
<feature type="binding site" evidence="3">
    <location>
        <position position="153"/>
    </location>
    <ligand>
        <name>N(2)-acetyl-L-ornithine</name>
        <dbReference type="ChEBI" id="CHEBI:57805"/>
    </ligand>
</feature>
<dbReference type="InterPro" id="IPR005814">
    <property type="entry name" value="Aminotrans_3"/>
</dbReference>
<feature type="binding site" evidence="3">
    <location>
        <position position="293"/>
    </location>
    <ligand>
        <name>pyridoxal 5'-phosphate</name>
        <dbReference type="ChEBI" id="CHEBI:597326"/>
    </ligand>
</feature>
<evidence type="ECO:0000256" key="1">
    <source>
        <dbReference type="ARBA" id="ARBA00022576"/>
    </source>
</evidence>
<dbReference type="InterPro" id="IPR015424">
    <property type="entry name" value="PyrdxlP-dep_Trfase"/>
</dbReference>
<evidence type="ECO:0000313" key="4">
    <source>
        <dbReference type="EMBL" id="GLR66801.1"/>
    </source>
</evidence>
<dbReference type="PIRSF" id="PIRSF000521">
    <property type="entry name" value="Transaminase_4ab_Lys_Orn"/>
    <property type="match status" value="1"/>
</dbReference>
<dbReference type="InterPro" id="IPR015421">
    <property type="entry name" value="PyrdxlP-dep_Trfase_major"/>
</dbReference>
<keyword evidence="1 3" id="KW-0032">Aminotransferase</keyword>
<dbReference type="SUPFAM" id="SSF53383">
    <property type="entry name" value="PLP-dependent transferases"/>
    <property type="match status" value="1"/>
</dbReference>
<dbReference type="EMBL" id="BSOS01000039">
    <property type="protein sequence ID" value="GLR66801.1"/>
    <property type="molecule type" value="Genomic_DNA"/>
</dbReference>